<dbReference type="PANTHER" id="PTHR42929">
    <property type="entry name" value="INNER MEMBRANE ABC TRANSPORTER PERMEASE PROTEIN YDCU-RELATED-RELATED"/>
    <property type="match status" value="1"/>
</dbReference>
<dbReference type="GO" id="GO:0055085">
    <property type="term" value="P:transmembrane transport"/>
    <property type="evidence" value="ECO:0007669"/>
    <property type="project" value="InterPro"/>
</dbReference>
<dbReference type="PANTHER" id="PTHR42929:SF1">
    <property type="entry name" value="INNER MEMBRANE ABC TRANSPORTER PERMEASE PROTEIN YDCU-RELATED"/>
    <property type="match status" value="1"/>
</dbReference>
<keyword evidence="3 8" id="KW-0813">Transport</keyword>
<evidence type="ECO:0000313" key="11">
    <source>
        <dbReference type="Proteomes" id="UP000698963"/>
    </source>
</evidence>
<evidence type="ECO:0000256" key="7">
    <source>
        <dbReference type="ARBA" id="ARBA00023136"/>
    </source>
</evidence>
<dbReference type="InterPro" id="IPR000515">
    <property type="entry name" value="MetI-like"/>
</dbReference>
<dbReference type="RefSeq" id="WP_304122451.1">
    <property type="nucleotide sequence ID" value="NZ_DYZA01000144.1"/>
</dbReference>
<reference evidence="10" key="1">
    <citation type="journal article" date="2021" name="PeerJ">
        <title>Extensive microbial diversity within the chicken gut microbiome revealed by metagenomics and culture.</title>
        <authorList>
            <person name="Gilroy R."/>
            <person name="Ravi A."/>
            <person name="Getino M."/>
            <person name="Pursley I."/>
            <person name="Horton D.L."/>
            <person name="Alikhan N.F."/>
            <person name="Baker D."/>
            <person name="Gharbi K."/>
            <person name="Hall N."/>
            <person name="Watson M."/>
            <person name="Adriaenssens E.M."/>
            <person name="Foster-Nyarko E."/>
            <person name="Jarju S."/>
            <person name="Secka A."/>
            <person name="Antonio M."/>
            <person name="Oren A."/>
            <person name="Chaudhuri R.R."/>
            <person name="La Ragione R."/>
            <person name="Hildebrand F."/>
            <person name="Pallen M.J."/>
        </authorList>
    </citation>
    <scope>NUCLEOTIDE SEQUENCE</scope>
    <source>
        <strain evidence="10">ChiGjej2B2-19336</strain>
    </source>
</reference>
<comment type="subcellular location">
    <subcellularLocation>
        <location evidence="1 8">Cell membrane</location>
        <topology evidence="1 8">Multi-pass membrane protein</topology>
    </subcellularLocation>
</comment>
<accession>A0A921AX48</accession>
<dbReference type="CDD" id="cd06261">
    <property type="entry name" value="TM_PBP2"/>
    <property type="match status" value="1"/>
</dbReference>
<protein>
    <submittedName>
        <fullName evidence="10">ABC transporter permease subunit</fullName>
    </submittedName>
</protein>
<proteinExistence type="inferred from homology"/>
<sequence>MNKTMKIMLLALPAFAVLIMFFLVPLGSVLVEPFLDKGEAFFSLWSDPLFLKGLKGSTLLALTAGALSVLVGVPVALRLSVMKEKARLLAMFCISLPLTFSGLIVAYGFILCFGRAGFITLLLAKAGVSPDWVAGLVYSPVGLALAYCYYLIPRVVLLLLPALTNFDRSLLVAANSMGATRLRAFFDVLLPELMPTIGVSFCLVAAVAFGAYGTALALVGSQVNILPLLLYSSVSDTGTNFSQAAAISLVLLGACSMIMGVAEVIAMRREQRLKRG</sequence>
<keyword evidence="4" id="KW-1003">Cell membrane</keyword>
<dbReference type="Pfam" id="PF00528">
    <property type="entry name" value="BPD_transp_1"/>
    <property type="match status" value="1"/>
</dbReference>
<dbReference type="PROSITE" id="PS50928">
    <property type="entry name" value="ABC_TM1"/>
    <property type="match status" value="1"/>
</dbReference>
<feature type="domain" description="ABC transmembrane type-1" evidence="9">
    <location>
        <begin position="54"/>
        <end position="262"/>
    </location>
</feature>
<reference evidence="10" key="2">
    <citation type="submission" date="2021-09" db="EMBL/GenBank/DDBJ databases">
        <authorList>
            <person name="Gilroy R."/>
        </authorList>
    </citation>
    <scope>NUCLEOTIDE SEQUENCE</scope>
    <source>
        <strain evidence="10">ChiGjej2B2-19336</strain>
    </source>
</reference>
<gene>
    <name evidence="10" type="ORF">K8W16_07085</name>
</gene>
<organism evidence="10 11">
    <name type="scientific">Mailhella massiliensis</name>
    <dbReference type="NCBI Taxonomy" id="1903261"/>
    <lineage>
        <taxon>Bacteria</taxon>
        <taxon>Pseudomonadati</taxon>
        <taxon>Thermodesulfobacteriota</taxon>
        <taxon>Desulfovibrionia</taxon>
        <taxon>Desulfovibrionales</taxon>
        <taxon>Desulfovibrionaceae</taxon>
        <taxon>Mailhella</taxon>
    </lineage>
</organism>
<evidence type="ECO:0000256" key="5">
    <source>
        <dbReference type="ARBA" id="ARBA00022692"/>
    </source>
</evidence>
<dbReference type="GO" id="GO:0005886">
    <property type="term" value="C:plasma membrane"/>
    <property type="evidence" value="ECO:0007669"/>
    <property type="project" value="UniProtKB-SubCell"/>
</dbReference>
<dbReference type="InterPro" id="IPR035906">
    <property type="entry name" value="MetI-like_sf"/>
</dbReference>
<feature type="transmembrane region" description="Helical" evidence="8">
    <location>
        <begin position="89"/>
        <end position="116"/>
    </location>
</feature>
<evidence type="ECO:0000259" key="9">
    <source>
        <dbReference type="PROSITE" id="PS50928"/>
    </source>
</evidence>
<evidence type="ECO:0000256" key="2">
    <source>
        <dbReference type="ARBA" id="ARBA00007069"/>
    </source>
</evidence>
<feature type="transmembrane region" description="Helical" evidence="8">
    <location>
        <begin position="197"/>
        <end position="221"/>
    </location>
</feature>
<dbReference type="EMBL" id="DYZA01000144">
    <property type="protein sequence ID" value="HJD97393.1"/>
    <property type="molecule type" value="Genomic_DNA"/>
</dbReference>
<dbReference type="Gene3D" id="1.10.3720.10">
    <property type="entry name" value="MetI-like"/>
    <property type="match status" value="1"/>
</dbReference>
<comment type="caution">
    <text evidence="10">The sequence shown here is derived from an EMBL/GenBank/DDBJ whole genome shotgun (WGS) entry which is preliminary data.</text>
</comment>
<keyword evidence="5 8" id="KW-0812">Transmembrane</keyword>
<dbReference type="AlphaFoldDB" id="A0A921AX48"/>
<evidence type="ECO:0000313" key="10">
    <source>
        <dbReference type="EMBL" id="HJD97393.1"/>
    </source>
</evidence>
<keyword evidence="7 8" id="KW-0472">Membrane</keyword>
<dbReference type="Proteomes" id="UP000698963">
    <property type="component" value="Unassembled WGS sequence"/>
</dbReference>
<feature type="transmembrane region" description="Helical" evidence="8">
    <location>
        <begin position="241"/>
        <end position="266"/>
    </location>
</feature>
<evidence type="ECO:0000256" key="4">
    <source>
        <dbReference type="ARBA" id="ARBA00022475"/>
    </source>
</evidence>
<feature type="transmembrane region" description="Helical" evidence="8">
    <location>
        <begin position="136"/>
        <end position="160"/>
    </location>
</feature>
<keyword evidence="6 8" id="KW-1133">Transmembrane helix</keyword>
<evidence type="ECO:0000256" key="6">
    <source>
        <dbReference type="ARBA" id="ARBA00022989"/>
    </source>
</evidence>
<evidence type="ECO:0000256" key="8">
    <source>
        <dbReference type="RuleBase" id="RU363032"/>
    </source>
</evidence>
<name>A0A921AX48_9BACT</name>
<feature type="transmembrane region" description="Helical" evidence="8">
    <location>
        <begin position="57"/>
        <end position="77"/>
    </location>
</feature>
<comment type="similarity">
    <text evidence="2">Belongs to the binding-protein-dependent transport system permease family. CysTW subfamily.</text>
</comment>
<evidence type="ECO:0000256" key="1">
    <source>
        <dbReference type="ARBA" id="ARBA00004651"/>
    </source>
</evidence>
<evidence type="ECO:0000256" key="3">
    <source>
        <dbReference type="ARBA" id="ARBA00022448"/>
    </source>
</evidence>
<dbReference type="SUPFAM" id="SSF161098">
    <property type="entry name" value="MetI-like"/>
    <property type="match status" value="1"/>
</dbReference>